<protein>
    <recommendedName>
        <fullName evidence="2">DUF302 domain-containing protein</fullName>
    </recommendedName>
</protein>
<evidence type="ECO:0000313" key="3">
    <source>
        <dbReference type="EMBL" id="CAD7286543.1"/>
    </source>
</evidence>
<dbReference type="Proteomes" id="UP000789359">
    <property type="component" value="Unassembled WGS sequence"/>
</dbReference>
<dbReference type="Gene3D" id="3.30.310.70">
    <property type="entry name" value="TT1751-like domain"/>
    <property type="match status" value="1"/>
</dbReference>
<dbReference type="InterPro" id="IPR035923">
    <property type="entry name" value="TT1751-like_sf"/>
</dbReference>
<gene>
    <name evidence="3" type="ORF">LMG8286_00376</name>
</gene>
<accession>A0ABN7K1Z1</accession>
<feature type="signal peptide" evidence="1">
    <location>
        <begin position="1"/>
        <end position="17"/>
    </location>
</feature>
<dbReference type="SUPFAM" id="SSF103247">
    <property type="entry name" value="TT1751-like"/>
    <property type="match status" value="1"/>
</dbReference>
<dbReference type="Pfam" id="PF03625">
    <property type="entry name" value="DUF302"/>
    <property type="match status" value="1"/>
</dbReference>
<sequence length="143" mass="15475">MKKLVLVAFMLAGSLFADDLIKGEAKFGVDETTQKLQSVISEAGVKVFSVFDHSTLAKEAGLDMPNTKVVVFGSPKVGTLLMQCVTDVAIDLPLKFLVSEVDGKSMVAYEDIKSIASRHNADKCEIVDMLSKAQAKFFKAVTK</sequence>
<reference evidence="3 4" key="1">
    <citation type="submission" date="2020-11" db="EMBL/GenBank/DDBJ databases">
        <authorList>
            <person name="Peeters C."/>
        </authorList>
    </citation>
    <scope>NUCLEOTIDE SEQUENCE [LARGE SCALE GENOMIC DNA]</scope>
    <source>
        <strain evidence="3 4">LMG 8286</strain>
    </source>
</reference>
<dbReference type="PANTHER" id="PTHR38342:SF2">
    <property type="entry name" value="INNER MEMBRANE OR EXPORTED"/>
    <property type="match status" value="1"/>
</dbReference>
<keyword evidence="1" id="KW-0732">Signal</keyword>
<feature type="domain" description="DUF302" evidence="2">
    <location>
        <begin position="51"/>
        <end position="111"/>
    </location>
</feature>
<evidence type="ECO:0000259" key="2">
    <source>
        <dbReference type="Pfam" id="PF03625"/>
    </source>
</evidence>
<dbReference type="PANTHER" id="PTHR38342">
    <property type="entry name" value="SLR5037 PROTEIN"/>
    <property type="match status" value="1"/>
</dbReference>
<evidence type="ECO:0000313" key="4">
    <source>
        <dbReference type="Proteomes" id="UP000789359"/>
    </source>
</evidence>
<dbReference type="CDD" id="cd14797">
    <property type="entry name" value="DUF302"/>
    <property type="match status" value="1"/>
</dbReference>
<dbReference type="RefSeq" id="WP_230056166.1">
    <property type="nucleotide sequence ID" value="NZ_CAJHOE010000001.1"/>
</dbReference>
<proteinExistence type="predicted"/>
<dbReference type="EMBL" id="CAJHOE010000001">
    <property type="protein sequence ID" value="CAD7286543.1"/>
    <property type="molecule type" value="Genomic_DNA"/>
</dbReference>
<organism evidence="3 4">
    <name type="scientific">Campylobacter suis</name>
    <dbReference type="NCBI Taxonomy" id="2790657"/>
    <lineage>
        <taxon>Bacteria</taxon>
        <taxon>Pseudomonadati</taxon>
        <taxon>Campylobacterota</taxon>
        <taxon>Epsilonproteobacteria</taxon>
        <taxon>Campylobacterales</taxon>
        <taxon>Campylobacteraceae</taxon>
        <taxon>Campylobacter</taxon>
    </lineage>
</organism>
<name>A0ABN7K1Z1_9BACT</name>
<dbReference type="InterPro" id="IPR005180">
    <property type="entry name" value="DUF302"/>
</dbReference>
<comment type="caution">
    <text evidence="3">The sequence shown here is derived from an EMBL/GenBank/DDBJ whole genome shotgun (WGS) entry which is preliminary data.</text>
</comment>
<feature type="chain" id="PRO_5046569470" description="DUF302 domain-containing protein" evidence="1">
    <location>
        <begin position="18"/>
        <end position="143"/>
    </location>
</feature>
<keyword evidence="4" id="KW-1185">Reference proteome</keyword>
<evidence type="ECO:0000256" key="1">
    <source>
        <dbReference type="SAM" id="SignalP"/>
    </source>
</evidence>